<keyword evidence="5 11" id="KW-0645">Protease</keyword>
<dbReference type="OMA" id="DSFHCSW"/>
<dbReference type="GO" id="GO:0005737">
    <property type="term" value="C:cytoplasm"/>
    <property type="evidence" value="ECO:0007669"/>
    <property type="project" value="UniProtKB-SubCell"/>
</dbReference>
<dbReference type="GO" id="GO:0016485">
    <property type="term" value="P:protein processing"/>
    <property type="evidence" value="ECO:0007669"/>
    <property type="project" value="TreeGrafter"/>
</dbReference>
<dbReference type="GO" id="GO:0019786">
    <property type="term" value="F:protein-phosphatidylethanolamide deconjugating activity"/>
    <property type="evidence" value="ECO:0007669"/>
    <property type="project" value="InterPro"/>
</dbReference>
<evidence type="ECO:0000313" key="14">
    <source>
        <dbReference type="EMBL" id="SSX24099.1"/>
    </source>
</evidence>
<dbReference type="GO" id="GO:0000045">
    <property type="term" value="P:autophagosome assembly"/>
    <property type="evidence" value="ECO:0007669"/>
    <property type="project" value="TreeGrafter"/>
</dbReference>
<accession>A0A336M5E9</accession>
<dbReference type="SUPFAM" id="SSF54001">
    <property type="entry name" value="Cysteine proteinases"/>
    <property type="match status" value="1"/>
</dbReference>
<evidence type="ECO:0000256" key="9">
    <source>
        <dbReference type="ARBA" id="ARBA00023006"/>
    </source>
</evidence>
<keyword evidence="7" id="KW-0788">Thiol protease</keyword>
<organism evidence="14">
    <name type="scientific">Culicoides sonorensis</name>
    <name type="common">Biting midge</name>
    <dbReference type="NCBI Taxonomy" id="179676"/>
    <lineage>
        <taxon>Eukaryota</taxon>
        <taxon>Metazoa</taxon>
        <taxon>Ecdysozoa</taxon>
        <taxon>Arthropoda</taxon>
        <taxon>Hexapoda</taxon>
        <taxon>Insecta</taxon>
        <taxon>Pterygota</taxon>
        <taxon>Neoptera</taxon>
        <taxon>Endopterygota</taxon>
        <taxon>Diptera</taxon>
        <taxon>Nematocera</taxon>
        <taxon>Chironomoidea</taxon>
        <taxon>Ceratopogonidae</taxon>
        <taxon>Ceratopogoninae</taxon>
        <taxon>Culicoides</taxon>
        <taxon>Monoculicoides</taxon>
    </lineage>
</organism>
<dbReference type="GO" id="GO:0000423">
    <property type="term" value="P:mitophagy"/>
    <property type="evidence" value="ECO:0007669"/>
    <property type="project" value="TreeGrafter"/>
</dbReference>
<keyword evidence="4 11" id="KW-0963">Cytoplasm</keyword>
<evidence type="ECO:0000256" key="7">
    <source>
        <dbReference type="ARBA" id="ARBA00022807"/>
    </source>
</evidence>
<evidence type="ECO:0000256" key="2">
    <source>
        <dbReference type="ARBA" id="ARBA00010958"/>
    </source>
</evidence>
<comment type="subcellular location">
    <subcellularLocation>
        <location evidence="1 11">Cytoplasm</location>
    </subcellularLocation>
</comment>
<dbReference type="PANTHER" id="PTHR22624">
    <property type="entry name" value="CYSTEINE PROTEASE ATG4"/>
    <property type="match status" value="1"/>
</dbReference>
<dbReference type="VEuPathDB" id="VectorBase:CSON010297"/>
<dbReference type="InterPro" id="IPR046792">
    <property type="entry name" value="Peptidase_C54_cat"/>
</dbReference>
<sequence length="559" mass="63381">MNYDVLLNLRSTLRGSNNSGASSSDQSNTPQSTAQNAAPHEARPRILQGVSATNFYRNTNSSQSVKTTNDELKGKFMSMWNNMKFGWTGVRTRTSFSKEQPVWLLGRCYHRKDPVCEEASAVNFDLSGTITTEGQIAPEEPTPILTTISPSAEPCLVSPAEELGLDAAYEDNASPDDNICEDEGLEGFKRDFVTRIWMTYREKFPLMNDSNYTSDCGWGCMIRSGQMLLAEALVRHFLGRGWRFDPDIPIATSSYEEALHRRIIRWFGDVKSKNCPFSIHNLVQIGKEIGKKPGDWYGPNSVAHVIRTAMKKASLEIADLENLNVYVAKDCAVYLQDIYDECIVNEKLAKAPWKKEEDTSQGTHWKSLILLVSLRLGTERLNQIYGDCLKAMLSLEYCIGIIGGRPRHSLYFVGYQEDKLIHMDPHYVQDAVDMLQDDFLLNSFHCKSPRKMKLSKMDPSCCIGFYCKTRADFDRFVSNIQQFLQPCKNWMDKQQANSGRDYAGPDISYPMFVFCKGRSKDHESELPRVYRSPVNVMSQSAYTTDASDDDDGIEEFVFI</sequence>
<dbReference type="InterPro" id="IPR005078">
    <property type="entry name" value="Peptidase_C54"/>
</dbReference>
<dbReference type="Pfam" id="PF03416">
    <property type="entry name" value="Peptidase_C54"/>
    <property type="match status" value="1"/>
</dbReference>
<dbReference type="PANTHER" id="PTHR22624:SF52">
    <property type="entry name" value="CYSTEINE PROTEASE"/>
    <property type="match status" value="1"/>
</dbReference>
<dbReference type="GO" id="GO:0015031">
    <property type="term" value="P:protein transport"/>
    <property type="evidence" value="ECO:0007669"/>
    <property type="project" value="UniProtKB-KW"/>
</dbReference>
<gene>
    <name evidence="14" type="primary">CSON010297</name>
</gene>
<feature type="region of interest" description="Disordered" evidence="12">
    <location>
        <begin position="14"/>
        <end position="43"/>
    </location>
</feature>
<evidence type="ECO:0000259" key="13">
    <source>
        <dbReference type="Pfam" id="PF03416"/>
    </source>
</evidence>
<protein>
    <recommendedName>
        <fullName evidence="11">Cysteine protease</fullName>
        <ecNumber evidence="11">3.4.22.-</ecNumber>
    </recommendedName>
</protein>
<feature type="compositionally biased region" description="Low complexity" evidence="12">
    <location>
        <begin position="16"/>
        <end position="28"/>
    </location>
</feature>
<comment type="function">
    <text evidence="11">Cysteine protease that plays a key role in autophagy by mediating both proteolytic activation and delipidation of ATG8 family proteins.</text>
</comment>
<dbReference type="InterPro" id="IPR038765">
    <property type="entry name" value="Papain-like_cys_pep_sf"/>
</dbReference>
<evidence type="ECO:0000256" key="6">
    <source>
        <dbReference type="ARBA" id="ARBA00022801"/>
    </source>
</evidence>
<dbReference type="EC" id="3.4.22.-" evidence="11"/>
<reference evidence="14" key="1">
    <citation type="submission" date="2018-07" db="EMBL/GenBank/DDBJ databases">
        <authorList>
            <person name="Quirk P.G."/>
            <person name="Krulwich T.A."/>
        </authorList>
    </citation>
    <scope>NUCLEOTIDE SEQUENCE</scope>
</reference>
<evidence type="ECO:0000256" key="8">
    <source>
        <dbReference type="ARBA" id="ARBA00022927"/>
    </source>
</evidence>
<keyword evidence="3" id="KW-0813">Transport</keyword>
<dbReference type="AlphaFoldDB" id="A0A336M5E9"/>
<keyword evidence="9 11" id="KW-0072">Autophagy</keyword>
<evidence type="ECO:0000256" key="4">
    <source>
        <dbReference type="ARBA" id="ARBA00022490"/>
    </source>
</evidence>
<evidence type="ECO:0000256" key="5">
    <source>
        <dbReference type="ARBA" id="ARBA00022670"/>
    </source>
</evidence>
<evidence type="ECO:0000256" key="3">
    <source>
        <dbReference type="ARBA" id="ARBA00022448"/>
    </source>
</evidence>
<evidence type="ECO:0000256" key="12">
    <source>
        <dbReference type="SAM" id="MobiDB-lite"/>
    </source>
</evidence>
<feature type="domain" description="Peptidase C54 catalytic" evidence="13">
    <location>
        <begin position="186"/>
        <end position="478"/>
    </location>
</feature>
<evidence type="ECO:0000256" key="11">
    <source>
        <dbReference type="RuleBase" id="RU363115"/>
    </source>
</evidence>
<proteinExistence type="inferred from homology"/>
<evidence type="ECO:0000256" key="10">
    <source>
        <dbReference type="ARBA" id="ARBA00029362"/>
    </source>
</evidence>
<evidence type="ECO:0000256" key="1">
    <source>
        <dbReference type="ARBA" id="ARBA00004496"/>
    </source>
</evidence>
<keyword evidence="6 11" id="KW-0378">Hydrolase</keyword>
<comment type="similarity">
    <text evidence="2 11">Belongs to the peptidase C54 family.</text>
</comment>
<dbReference type="GO" id="GO:0034727">
    <property type="term" value="P:piecemeal microautophagy of the nucleus"/>
    <property type="evidence" value="ECO:0007669"/>
    <property type="project" value="TreeGrafter"/>
</dbReference>
<name>A0A336M5E9_CULSO</name>
<dbReference type="GO" id="GO:0004197">
    <property type="term" value="F:cysteine-type endopeptidase activity"/>
    <property type="evidence" value="ECO:0007669"/>
    <property type="project" value="TreeGrafter"/>
</dbReference>
<keyword evidence="8 11" id="KW-0653">Protein transport</keyword>
<comment type="catalytic activity">
    <reaction evidence="10">
        <text>[protein]-C-terminal L-amino acid-glycyl-phosphatidylethanolamide + H2O = [protein]-C-terminal L-amino acid-glycine + a 1,2-diacyl-sn-glycero-3-phosphoethanolamine</text>
        <dbReference type="Rhea" id="RHEA:67548"/>
        <dbReference type="Rhea" id="RHEA-COMP:17323"/>
        <dbReference type="Rhea" id="RHEA-COMP:17324"/>
        <dbReference type="ChEBI" id="CHEBI:15377"/>
        <dbReference type="ChEBI" id="CHEBI:64612"/>
        <dbReference type="ChEBI" id="CHEBI:172940"/>
        <dbReference type="ChEBI" id="CHEBI:172941"/>
    </reaction>
    <physiologicalReaction direction="left-to-right" evidence="10">
        <dbReference type="Rhea" id="RHEA:67549"/>
    </physiologicalReaction>
</comment>
<dbReference type="EMBL" id="UFQT01000415">
    <property type="protein sequence ID" value="SSX24099.1"/>
    <property type="molecule type" value="Genomic_DNA"/>
</dbReference>
<dbReference type="GO" id="GO:0035973">
    <property type="term" value="P:aggrephagy"/>
    <property type="evidence" value="ECO:0007669"/>
    <property type="project" value="TreeGrafter"/>
</dbReference>